<dbReference type="PANTHER" id="PTHR43201:SF5">
    <property type="entry name" value="MEDIUM-CHAIN ACYL-COA LIGASE ACSF2, MITOCHONDRIAL"/>
    <property type="match status" value="1"/>
</dbReference>
<dbReference type="InterPro" id="IPR042099">
    <property type="entry name" value="ANL_N_sf"/>
</dbReference>
<dbReference type="InterPro" id="IPR025110">
    <property type="entry name" value="AMP-bd_C"/>
</dbReference>
<evidence type="ECO:0000313" key="6">
    <source>
        <dbReference type="EMBL" id="GGN80560.1"/>
    </source>
</evidence>
<dbReference type="Pfam" id="PF13193">
    <property type="entry name" value="AMP-binding_C"/>
    <property type="match status" value="1"/>
</dbReference>
<feature type="region of interest" description="Disordered" evidence="3">
    <location>
        <begin position="541"/>
        <end position="560"/>
    </location>
</feature>
<dbReference type="CDD" id="cd04433">
    <property type="entry name" value="AFD_class_I"/>
    <property type="match status" value="1"/>
</dbReference>
<proteinExistence type="inferred from homology"/>
<evidence type="ECO:0000256" key="1">
    <source>
        <dbReference type="ARBA" id="ARBA00006432"/>
    </source>
</evidence>
<gene>
    <name evidence="6" type="primary">fadD2</name>
    <name evidence="6" type="ORF">GCM10011610_30050</name>
</gene>
<dbReference type="Gene3D" id="3.30.300.30">
    <property type="match status" value="1"/>
</dbReference>
<feature type="compositionally biased region" description="Basic residues" evidence="3">
    <location>
        <begin position="548"/>
        <end position="560"/>
    </location>
</feature>
<reference evidence="7" key="1">
    <citation type="journal article" date="2019" name="Int. J. Syst. Evol. Microbiol.">
        <title>The Global Catalogue of Microorganisms (GCM) 10K type strain sequencing project: providing services to taxonomists for standard genome sequencing and annotation.</title>
        <authorList>
            <consortium name="The Broad Institute Genomics Platform"/>
            <consortium name="The Broad Institute Genome Sequencing Center for Infectious Disease"/>
            <person name="Wu L."/>
            <person name="Ma J."/>
        </authorList>
    </citation>
    <scope>NUCLEOTIDE SEQUENCE [LARGE SCALE GENOMIC DNA]</scope>
    <source>
        <strain evidence="7">CGMCC 4.7329</strain>
    </source>
</reference>
<dbReference type="Pfam" id="PF00501">
    <property type="entry name" value="AMP-binding"/>
    <property type="match status" value="1"/>
</dbReference>
<evidence type="ECO:0000313" key="7">
    <source>
        <dbReference type="Proteomes" id="UP000658127"/>
    </source>
</evidence>
<dbReference type="RefSeq" id="WP_189028383.1">
    <property type="nucleotide sequence ID" value="NZ_BMNE01000003.1"/>
</dbReference>
<dbReference type="InterPro" id="IPR020845">
    <property type="entry name" value="AMP-binding_CS"/>
</dbReference>
<dbReference type="PROSITE" id="PS00455">
    <property type="entry name" value="AMP_BINDING"/>
    <property type="match status" value="1"/>
</dbReference>
<comment type="similarity">
    <text evidence="1">Belongs to the ATP-dependent AMP-binding enzyme family.</text>
</comment>
<dbReference type="InterPro" id="IPR045851">
    <property type="entry name" value="AMP-bd_C_sf"/>
</dbReference>
<evidence type="ECO:0000256" key="2">
    <source>
        <dbReference type="ARBA" id="ARBA00022598"/>
    </source>
</evidence>
<dbReference type="Proteomes" id="UP000658127">
    <property type="component" value="Unassembled WGS sequence"/>
</dbReference>
<accession>A0ABQ2KE69</accession>
<protein>
    <submittedName>
        <fullName evidence="6">Acyl-CoA synthetase</fullName>
    </submittedName>
</protein>
<dbReference type="SUPFAM" id="SSF56801">
    <property type="entry name" value="Acetyl-CoA synthetase-like"/>
    <property type="match status" value="1"/>
</dbReference>
<feature type="domain" description="AMP-binding enzyme C-terminal" evidence="5">
    <location>
        <begin position="451"/>
        <end position="526"/>
    </location>
</feature>
<dbReference type="Gene3D" id="3.40.50.12780">
    <property type="entry name" value="N-terminal domain of ligase-like"/>
    <property type="match status" value="1"/>
</dbReference>
<evidence type="ECO:0000259" key="5">
    <source>
        <dbReference type="Pfam" id="PF13193"/>
    </source>
</evidence>
<evidence type="ECO:0000259" key="4">
    <source>
        <dbReference type="Pfam" id="PF00501"/>
    </source>
</evidence>
<sequence>MNQKLNKLVCELQGLRHMKQAGIFPPLAKIPGTVAIKRQQGASGLASSLAHLHGHRVAIIDPQGVVSYRELADLVARYINGVVTQVDPRSGVRPRIGALVRNSRYAAVLCLGALASDSRVILLNTDMGPRHVAEVIEREQIDVVVYDGEFADRFEQVDPTVTRLIAAHEGDSPSNAFDAHIASASTTPPYAEKGGSLVLLTSGTTGAPRGAERGEVSIKPSMLGGYLAKIPLRGTDRTLIAAPLFHGWGQINLLNMLTLGGTVVLAGRFDAQRTVDMIKRQHVNVLIAVPTMIRRILALPEDQVARLGGGQLRILGTGGAKIDPATVQSVFDRIGPILHNLYGTSECSYITIATPDELVDAPTTAGSPPLGNRVEILDEAGNTLPTGTVGRIFADTGLQIRKYTDGSEKEWVRGMMSTGDTGRFDERGRLFIEGRSDGMIVSGGENVFPEEVEECLLQHAEIDDAVVIAVPDADFGQRLRAYVVPGEQSSLDAEMVKNYIAAELSRSRVPRDVVLIADLPRTPAGKVMRATLDALDAEAAKVAEAPKKRPARRRSATSPS</sequence>
<dbReference type="InterPro" id="IPR000873">
    <property type="entry name" value="AMP-dep_synth/lig_dom"/>
</dbReference>
<feature type="domain" description="AMP-dependent synthetase/ligase" evidence="4">
    <location>
        <begin position="52"/>
        <end position="394"/>
    </location>
</feature>
<comment type="caution">
    <text evidence="6">The sequence shown here is derived from an EMBL/GenBank/DDBJ whole genome shotgun (WGS) entry which is preliminary data.</text>
</comment>
<name>A0ABQ2KE69_9NOCA</name>
<dbReference type="PANTHER" id="PTHR43201">
    <property type="entry name" value="ACYL-COA SYNTHETASE"/>
    <property type="match status" value="1"/>
</dbReference>
<dbReference type="EMBL" id="BMNE01000003">
    <property type="protein sequence ID" value="GGN80560.1"/>
    <property type="molecule type" value="Genomic_DNA"/>
</dbReference>
<keyword evidence="7" id="KW-1185">Reference proteome</keyword>
<keyword evidence="2" id="KW-0436">Ligase</keyword>
<organism evidence="6 7">
    <name type="scientific">Nocardia rhizosphaerihabitans</name>
    <dbReference type="NCBI Taxonomy" id="1691570"/>
    <lineage>
        <taxon>Bacteria</taxon>
        <taxon>Bacillati</taxon>
        <taxon>Actinomycetota</taxon>
        <taxon>Actinomycetes</taxon>
        <taxon>Mycobacteriales</taxon>
        <taxon>Nocardiaceae</taxon>
        <taxon>Nocardia</taxon>
    </lineage>
</organism>
<evidence type="ECO:0000256" key="3">
    <source>
        <dbReference type="SAM" id="MobiDB-lite"/>
    </source>
</evidence>